<gene>
    <name evidence="1" type="ORF">DU484_07735</name>
</gene>
<accession>A0A345EC33</accession>
<dbReference type="Proteomes" id="UP000252985">
    <property type="component" value="Chromosome"/>
</dbReference>
<proteinExistence type="predicted"/>
<evidence type="ECO:0000313" key="1">
    <source>
        <dbReference type="EMBL" id="AXG09755.1"/>
    </source>
</evidence>
<dbReference type="Gene3D" id="3.10.490.10">
    <property type="entry name" value="Gamma-glutamyl cyclotransferase-like"/>
    <property type="match status" value="1"/>
</dbReference>
<name>A0A345EC33_9EURY</name>
<evidence type="ECO:0008006" key="3">
    <source>
        <dbReference type="Google" id="ProtNLM"/>
    </source>
</evidence>
<sequence length="184" mass="21038">MTDRPRLAVIVYGSFLHPDDLAELFDDVPSRVVPVEVRGFGRLFNQEASWRETNGDRKAVLNVTPASDEWFNGILVVDLSREEFREFRERERGYRLIEVGFDAIESYDRSTIETDLTVDEPNIESQDLVLTTTGLKTRNSIDPIDSYVDLCYDGASQWGAEFLHDFLRTTKLSTGESLESYVSE</sequence>
<dbReference type="KEGG" id="haq:DU484_07735"/>
<dbReference type="AlphaFoldDB" id="A0A345EC33"/>
<dbReference type="EMBL" id="CP031148">
    <property type="protein sequence ID" value="AXG09755.1"/>
    <property type="molecule type" value="Genomic_DNA"/>
</dbReference>
<protein>
    <recommendedName>
        <fullName evidence="3">Gamma-glutamylcyclotransferase</fullName>
    </recommendedName>
</protein>
<reference evidence="1 2" key="1">
    <citation type="submission" date="2018-07" db="EMBL/GenBank/DDBJ databases">
        <title>Genome sequences of Haloplanus sp. CBA1112.</title>
        <authorList>
            <person name="Kim Y.B."/>
            <person name="Roh S.W."/>
        </authorList>
    </citation>
    <scope>NUCLEOTIDE SEQUENCE [LARGE SCALE GENOMIC DNA]</scope>
    <source>
        <strain evidence="1 2">CBA1112</strain>
    </source>
</reference>
<organism evidence="1 2">
    <name type="scientific">Haloplanus rubicundus</name>
    <dbReference type="NCBI Taxonomy" id="1547898"/>
    <lineage>
        <taxon>Archaea</taxon>
        <taxon>Methanobacteriati</taxon>
        <taxon>Methanobacteriota</taxon>
        <taxon>Stenosarchaea group</taxon>
        <taxon>Halobacteria</taxon>
        <taxon>Halobacteriales</taxon>
        <taxon>Haloferacaceae</taxon>
        <taxon>Haloplanus</taxon>
    </lineage>
</organism>
<evidence type="ECO:0000313" key="2">
    <source>
        <dbReference type="Proteomes" id="UP000252985"/>
    </source>
</evidence>
<dbReference type="GeneID" id="37286859"/>
<dbReference type="RefSeq" id="WP_114605600.1">
    <property type="nucleotide sequence ID" value="NZ_CP031148.1"/>
</dbReference>